<comment type="caution">
    <text evidence="1">The sequence shown here is derived from an EMBL/GenBank/DDBJ whole genome shotgun (WGS) entry which is preliminary data.</text>
</comment>
<evidence type="ECO:0000313" key="2">
    <source>
        <dbReference type="Proteomes" id="UP001050975"/>
    </source>
</evidence>
<reference evidence="1" key="1">
    <citation type="submission" date="2019-10" db="EMBL/GenBank/DDBJ databases">
        <title>Draft genome sequece of Microseira wollei NIES-4236.</title>
        <authorList>
            <person name="Yamaguchi H."/>
            <person name="Suzuki S."/>
            <person name="Kawachi M."/>
        </authorList>
    </citation>
    <scope>NUCLEOTIDE SEQUENCE</scope>
    <source>
        <strain evidence="1">NIES-4236</strain>
    </source>
</reference>
<dbReference type="EMBL" id="BLAY01000178">
    <property type="protein sequence ID" value="GET42725.1"/>
    <property type="molecule type" value="Genomic_DNA"/>
</dbReference>
<gene>
    <name evidence="1" type="ORF">MiSe_75430</name>
</gene>
<dbReference type="Proteomes" id="UP001050975">
    <property type="component" value="Unassembled WGS sequence"/>
</dbReference>
<keyword evidence="2" id="KW-1185">Reference proteome</keyword>
<name>A0AAV3XLB3_9CYAN</name>
<sequence length="113" mass="10954">MGDVAVADISGVSPIDATSAVGDALESIVVGDVAVADISGVSPIDATSAVGDCFESIAVGDVGTKPLLFAVIATASYLVSGDSSADFSGSFKYDSSAAGSCQLALAVSEPAFS</sequence>
<proteinExistence type="predicted"/>
<organism evidence="1 2">
    <name type="scientific">Microseira wollei NIES-4236</name>
    <dbReference type="NCBI Taxonomy" id="2530354"/>
    <lineage>
        <taxon>Bacteria</taxon>
        <taxon>Bacillati</taxon>
        <taxon>Cyanobacteriota</taxon>
        <taxon>Cyanophyceae</taxon>
        <taxon>Oscillatoriophycideae</taxon>
        <taxon>Aerosakkonematales</taxon>
        <taxon>Aerosakkonemataceae</taxon>
        <taxon>Microseira</taxon>
    </lineage>
</organism>
<protein>
    <submittedName>
        <fullName evidence="1">Uncharacterized protein</fullName>
    </submittedName>
</protein>
<dbReference type="AlphaFoldDB" id="A0AAV3XLB3"/>
<accession>A0AAV3XLB3</accession>
<evidence type="ECO:0000313" key="1">
    <source>
        <dbReference type="EMBL" id="GET42725.1"/>
    </source>
</evidence>